<dbReference type="InParanoid" id="B4D8L4"/>
<comment type="similarity">
    <text evidence="1">Belongs to the peptidase S51 family.</text>
</comment>
<dbReference type="Pfam" id="PF03575">
    <property type="entry name" value="Peptidase_S51"/>
    <property type="match status" value="1"/>
</dbReference>
<keyword evidence="5" id="KW-0732">Signal</keyword>
<dbReference type="SUPFAM" id="SSF52317">
    <property type="entry name" value="Class I glutamine amidotransferase-like"/>
    <property type="match status" value="1"/>
</dbReference>
<accession>B4D8L4</accession>
<dbReference type="Proteomes" id="UP000005824">
    <property type="component" value="Unassembled WGS sequence"/>
</dbReference>
<keyword evidence="7" id="KW-1185">Reference proteome</keyword>
<keyword evidence="2" id="KW-0645">Protease</keyword>
<evidence type="ECO:0000256" key="4">
    <source>
        <dbReference type="ARBA" id="ARBA00022825"/>
    </source>
</evidence>
<dbReference type="EMBL" id="ABVL01000022">
    <property type="protein sequence ID" value="EDY17236.1"/>
    <property type="molecule type" value="Genomic_DNA"/>
</dbReference>
<dbReference type="eggNOG" id="COG4242">
    <property type="taxonomic scope" value="Bacteria"/>
</dbReference>
<sequence>MRISFLLPILFTFLAASALAEPKVGPANGSLLIHGGGKLGRETLQEFIRLAGGVDANFVVIPTAEPGEDWGEPYVARFFLTRAGSRHVTVLHTRDRAVADSAAFVEPLTKANAVWIDGGRQWRLADAYLGTRTLTELRGVLARGGVIGGSSAGATIQGSYMVRGAPEGNLIMMAKGHEEAFGFLRNTAIDQHIITRHREGDMQAVIAAHPDLLGLGIDEGTALIVQGDRARVIGPSKVAVTDHAYTPGPDGKPYFFLNPGDTLDLATRRPVAGK</sequence>
<reference evidence="6 7" key="1">
    <citation type="journal article" date="2011" name="J. Bacteriol.">
        <title>Genome sequence of Chthoniobacter flavus Ellin428, an aerobic heterotrophic soil bacterium.</title>
        <authorList>
            <person name="Kant R."/>
            <person name="van Passel M.W."/>
            <person name="Palva A."/>
            <person name="Lucas S."/>
            <person name="Lapidus A."/>
            <person name="Glavina Del Rio T."/>
            <person name="Dalin E."/>
            <person name="Tice H."/>
            <person name="Bruce D."/>
            <person name="Goodwin L."/>
            <person name="Pitluck S."/>
            <person name="Larimer F.W."/>
            <person name="Land M.L."/>
            <person name="Hauser L."/>
            <person name="Sangwan P."/>
            <person name="de Vos W.M."/>
            <person name="Janssen P.H."/>
            <person name="Smidt H."/>
        </authorList>
    </citation>
    <scope>NUCLEOTIDE SEQUENCE [LARGE SCALE GENOMIC DNA]</scope>
    <source>
        <strain evidence="6 7">Ellin428</strain>
    </source>
</reference>
<dbReference type="GO" id="GO:0008236">
    <property type="term" value="F:serine-type peptidase activity"/>
    <property type="evidence" value="ECO:0007669"/>
    <property type="project" value="UniProtKB-KW"/>
</dbReference>
<organism evidence="6 7">
    <name type="scientific">Chthoniobacter flavus Ellin428</name>
    <dbReference type="NCBI Taxonomy" id="497964"/>
    <lineage>
        <taxon>Bacteria</taxon>
        <taxon>Pseudomonadati</taxon>
        <taxon>Verrucomicrobiota</taxon>
        <taxon>Spartobacteria</taxon>
        <taxon>Chthoniobacterales</taxon>
        <taxon>Chthoniobacteraceae</taxon>
        <taxon>Chthoniobacter</taxon>
    </lineage>
</organism>
<gene>
    <name evidence="6" type="ORF">CfE428DRAFT_5254</name>
</gene>
<evidence type="ECO:0000256" key="1">
    <source>
        <dbReference type="ARBA" id="ARBA00006534"/>
    </source>
</evidence>
<feature type="chain" id="PRO_5002802589" evidence="5">
    <location>
        <begin position="21"/>
        <end position="274"/>
    </location>
</feature>
<comment type="caution">
    <text evidence="6">The sequence shown here is derived from an EMBL/GenBank/DDBJ whole genome shotgun (WGS) entry which is preliminary data.</text>
</comment>
<evidence type="ECO:0000313" key="6">
    <source>
        <dbReference type="EMBL" id="EDY17236.1"/>
    </source>
</evidence>
<dbReference type="InterPro" id="IPR005320">
    <property type="entry name" value="Peptidase_S51"/>
</dbReference>
<dbReference type="AlphaFoldDB" id="B4D8L4"/>
<proteinExistence type="inferred from homology"/>
<keyword evidence="3" id="KW-0378">Hydrolase</keyword>
<dbReference type="InterPro" id="IPR029062">
    <property type="entry name" value="Class_I_gatase-like"/>
</dbReference>
<evidence type="ECO:0000256" key="5">
    <source>
        <dbReference type="SAM" id="SignalP"/>
    </source>
</evidence>
<dbReference type="RefSeq" id="WP_006982575.1">
    <property type="nucleotide sequence ID" value="NZ_ABVL01000022.1"/>
</dbReference>
<dbReference type="PANTHER" id="PTHR36175">
    <property type="entry name" value="CYANOPHYCINASE"/>
    <property type="match status" value="1"/>
</dbReference>
<evidence type="ECO:0000256" key="3">
    <source>
        <dbReference type="ARBA" id="ARBA00022801"/>
    </source>
</evidence>
<protein>
    <submittedName>
        <fullName evidence="6">Peptidase S51 dipeptidase E</fullName>
    </submittedName>
</protein>
<dbReference type="PANTHER" id="PTHR36175:SF1">
    <property type="entry name" value="CYANOPHYCINASE"/>
    <property type="match status" value="1"/>
</dbReference>
<dbReference type="Gene3D" id="3.40.50.880">
    <property type="match status" value="1"/>
</dbReference>
<dbReference type="STRING" id="497964.CfE428DRAFT_5254"/>
<evidence type="ECO:0000256" key="2">
    <source>
        <dbReference type="ARBA" id="ARBA00022670"/>
    </source>
</evidence>
<feature type="signal peptide" evidence="5">
    <location>
        <begin position="1"/>
        <end position="20"/>
    </location>
</feature>
<keyword evidence="4" id="KW-0720">Serine protease</keyword>
<evidence type="ECO:0000313" key="7">
    <source>
        <dbReference type="Proteomes" id="UP000005824"/>
    </source>
</evidence>
<dbReference type="GO" id="GO:0006508">
    <property type="term" value="P:proteolysis"/>
    <property type="evidence" value="ECO:0007669"/>
    <property type="project" value="UniProtKB-KW"/>
</dbReference>
<dbReference type="CDD" id="cd03145">
    <property type="entry name" value="GAT1_cyanophycinase"/>
    <property type="match status" value="1"/>
</dbReference>
<name>B4D8L4_9BACT</name>